<gene>
    <name evidence="1" type="ORF">NCTC9645_04762</name>
</gene>
<name>A0A2X3KGT4_KLEPN</name>
<reference evidence="1 2" key="1">
    <citation type="submission" date="2018-06" db="EMBL/GenBank/DDBJ databases">
        <authorList>
            <consortium name="Pathogen Informatics"/>
            <person name="Doyle S."/>
        </authorList>
    </citation>
    <scope>NUCLEOTIDE SEQUENCE [LARGE SCALE GENOMIC DNA]</scope>
    <source>
        <strain evidence="1 2">NCTC9645</strain>
    </source>
</reference>
<dbReference type="AlphaFoldDB" id="A0A2X3KGT4"/>
<organism evidence="1 2">
    <name type="scientific">Klebsiella pneumoniae</name>
    <dbReference type="NCBI Taxonomy" id="573"/>
    <lineage>
        <taxon>Bacteria</taxon>
        <taxon>Pseudomonadati</taxon>
        <taxon>Pseudomonadota</taxon>
        <taxon>Gammaproteobacteria</taxon>
        <taxon>Enterobacterales</taxon>
        <taxon>Enterobacteriaceae</taxon>
        <taxon>Klebsiella/Raoultella group</taxon>
        <taxon>Klebsiella</taxon>
        <taxon>Klebsiella pneumoniae complex</taxon>
    </lineage>
</organism>
<dbReference type="EMBL" id="UASO01000008">
    <property type="protein sequence ID" value="SQC86670.1"/>
    <property type="molecule type" value="Genomic_DNA"/>
</dbReference>
<accession>A0A2X3KGT4</accession>
<protein>
    <submittedName>
        <fullName evidence="1">Uncharacterized protein</fullName>
    </submittedName>
</protein>
<evidence type="ECO:0000313" key="1">
    <source>
        <dbReference type="EMBL" id="SQC86670.1"/>
    </source>
</evidence>
<sequence length="56" mass="6521">MAVNIFTQLTTEVLKRHAAVDARDVEKHLIDTVLLHAGERASRLRMTRSDIEWYNE</sequence>
<dbReference type="Proteomes" id="UP000250675">
    <property type="component" value="Unassembled WGS sequence"/>
</dbReference>
<evidence type="ECO:0000313" key="2">
    <source>
        <dbReference type="Proteomes" id="UP000250675"/>
    </source>
</evidence>
<proteinExistence type="predicted"/>